<evidence type="ECO:0000259" key="18">
    <source>
        <dbReference type="PROSITE" id="PS50125"/>
    </source>
</evidence>
<dbReference type="FunFam" id="1.10.510.10:FF:000371">
    <property type="entry name" value="Guanylate cyclase"/>
    <property type="match status" value="1"/>
</dbReference>
<evidence type="ECO:0000256" key="7">
    <source>
        <dbReference type="ARBA" id="ARBA00022741"/>
    </source>
</evidence>
<dbReference type="FunFam" id="3.30.70.1230:FF:000004">
    <property type="entry name" value="Guanylate cyclase"/>
    <property type="match status" value="1"/>
</dbReference>
<dbReference type="Gene3D" id="1.10.510.10">
    <property type="entry name" value="Transferase(Phosphotransferase) domain 1"/>
    <property type="match status" value="1"/>
</dbReference>
<evidence type="ECO:0000256" key="3">
    <source>
        <dbReference type="ARBA" id="ARBA00012202"/>
    </source>
</evidence>
<dbReference type="Proteomes" id="UP000008144">
    <property type="component" value="Unassembled WGS sequence"/>
</dbReference>
<keyword evidence="8" id="KW-1133">Transmembrane helix</keyword>
<dbReference type="GO" id="GO:0005886">
    <property type="term" value="C:plasma membrane"/>
    <property type="evidence" value="ECO:0000318"/>
    <property type="project" value="GO_Central"/>
</dbReference>
<dbReference type="InterPro" id="IPR028082">
    <property type="entry name" value="Peripla_BP_I"/>
</dbReference>
<evidence type="ECO:0000256" key="11">
    <source>
        <dbReference type="ARBA" id="ARBA00023170"/>
    </source>
</evidence>
<comment type="subcellular location">
    <subcellularLocation>
        <location evidence="2">Cell membrane</location>
        <topology evidence="2">Single-pass type I membrane protein</topology>
    </subcellularLocation>
</comment>
<evidence type="ECO:0000256" key="2">
    <source>
        <dbReference type="ARBA" id="ARBA00004251"/>
    </source>
</evidence>
<evidence type="ECO:0000256" key="14">
    <source>
        <dbReference type="ARBA" id="ARBA00023293"/>
    </source>
</evidence>
<evidence type="ECO:0000256" key="6">
    <source>
        <dbReference type="ARBA" id="ARBA00022729"/>
    </source>
</evidence>
<evidence type="ECO:0000256" key="1">
    <source>
        <dbReference type="ARBA" id="ARBA00001436"/>
    </source>
</evidence>
<feature type="domain" description="Protein kinase" evidence="17">
    <location>
        <begin position="477"/>
        <end position="766"/>
    </location>
</feature>
<dbReference type="GO" id="GO:0035556">
    <property type="term" value="P:intracellular signal transduction"/>
    <property type="evidence" value="ECO:0007669"/>
    <property type="project" value="InterPro"/>
</dbReference>
<dbReference type="Pfam" id="PF07714">
    <property type="entry name" value="PK_Tyr_Ser-Thr"/>
    <property type="match status" value="1"/>
</dbReference>
<dbReference type="SMART" id="SM00044">
    <property type="entry name" value="CYCc"/>
    <property type="match status" value="1"/>
</dbReference>
<dbReference type="GO" id="GO:0017046">
    <property type="term" value="F:peptide hormone binding"/>
    <property type="evidence" value="ECO:0000318"/>
    <property type="project" value="GO_Central"/>
</dbReference>
<keyword evidence="12" id="KW-0325">Glycoprotein</keyword>
<dbReference type="GO" id="GO:0004672">
    <property type="term" value="F:protein kinase activity"/>
    <property type="evidence" value="ECO:0007669"/>
    <property type="project" value="InterPro"/>
</dbReference>
<dbReference type="AlphaFoldDB" id="F6YV05"/>
<keyword evidence="4" id="KW-1003">Cell membrane</keyword>
<dbReference type="InterPro" id="IPR001828">
    <property type="entry name" value="ANF_lig-bd_rcpt"/>
</dbReference>
<keyword evidence="9" id="KW-0342">GTP-binding</keyword>
<keyword evidence="20" id="KW-1185">Reference proteome</keyword>
<evidence type="ECO:0000256" key="8">
    <source>
        <dbReference type="ARBA" id="ARBA00022989"/>
    </source>
</evidence>
<dbReference type="InterPro" id="IPR000719">
    <property type="entry name" value="Prot_kinase_dom"/>
</dbReference>
<comment type="similarity">
    <text evidence="15">Belongs to the adenylyl cyclase class-4/guanylyl cyclase family.</text>
</comment>
<dbReference type="SUPFAM" id="SSF55073">
    <property type="entry name" value="Nucleotide cyclase"/>
    <property type="match status" value="1"/>
</dbReference>
<gene>
    <name evidence="19" type="primary">LOC100177156</name>
</gene>
<dbReference type="Pfam" id="PF00211">
    <property type="entry name" value="Guanylate_cyc"/>
    <property type="match status" value="1"/>
</dbReference>
<dbReference type="PANTHER" id="PTHR11920:SF494">
    <property type="entry name" value="ATRIAL NATRIURETIC PEPTIDE RECEPTOR 2"/>
    <property type="match status" value="1"/>
</dbReference>
<dbReference type="GO" id="GO:0016941">
    <property type="term" value="F:natriuretic peptide receptor activity"/>
    <property type="evidence" value="ECO:0000318"/>
    <property type="project" value="GO_Central"/>
</dbReference>
<dbReference type="PROSITE" id="PS50011">
    <property type="entry name" value="PROTEIN_KINASE_DOM"/>
    <property type="match status" value="1"/>
</dbReference>
<keyword evidence="11" id="KW-0675">Receptor</keyword>
<dbReference type="InterPro" id="IPR001054">
    <property type="entry name" value="A/G_cyclase"/>
</dbReference>
<feature type="domain" description="Guanylate cyclase" evidence="18">
    <location>
        <begin position="837"/>
        <end position="967"/>
    </location>
</feature>
<evidence type="ECO:0000256" key="15">
    <source>
        <dbReference type="RuleBase" id="RU000405"/>
    </source>
</evidence>
<keyword evidence="5" id="KW-0812">Transmembrane</keyword>
<dbReference type="PRINTS" id="PR00255">
    <property type="entry name" value="NATPEPTIDER"/>
</dbReference>
<keyword evidence="10" id="KW-0472">Membrane</keyword>
<evidence type="ECO:0000259" key="17">
    <source>
        <dbReference type="PROSITE" id="PS50011"/>
    </source>
</evidence>
<evidence type="ECO:0000256" key="10">
    <source>
        <dbReference type="ARBA" id="ARBA00023136"/>
    </source>
</evidence>
<dbReference type="PANTHER" id="PTHR11920">
    <property type="entry name" value="GUANYLYL CYCLASE"/>
    <property type="match status" value="1"/>
</dbReference>
<keyword evidence="13 15" id="KW-0456">Lyase</keyword>
<reference evidence="20" key="1">
    <citation type="journal article" date="2002" name="Science">
        <title>The draft genome of Ciona intestinalis: insights into chordate and vertebrate origins.</title>
        <authorList>
            <person name="Dehal P."/>
            <person name="Satou Y."/>
            <person name="Campbell R.K."/>
            <person name="Chapman J."/>
            <person name="Degnan B."/>
            <person name="De Tomaso A."/>
            <person name="Davidson B."/>
            <person name="Di Gregorio A."/>
            <person name="Gelpke M."/>
            <person name="Goodstein D.M."/>
            <person name="Harafuji N."/>
            <person name="Hastings K.E."/>
            <person name="Ho I."/>
            <person name="Hotta K."/>
            <person name="Huang W."/>
            <person name="Kawashima T."/>
            <person name="Lemaire P."/>
            <person name="Martinez D."/>
            <person name="Meinertzhagen I.A."/>
            <person name="Necula S."/>
            <person name="Nonaka M."/>
            <person name="Putnam N."/>
            <person name="Rash S."/>
            <person name="Saiga H."/>
            <person name="Satake M."/>
            <person name="Terry A."/>
            <person name="Yamada L."/>
            <person name="Wang H.G."/>
            <person name="Awazu S."/>
            <person name="Azumi K."/>
            <person name="Boore J."/>
            <person name="Branno M."/>
            <person name="Chin-Bow S."/>
            <person name="DeSantis R."/>
            <person name="Doyle S."/>
            <person name="Francino P."/>
            <person name="Keys D.N."/>
            <person name="Haga S."/>
            <person name="Hayashi H."/>
            <person name="Hino K."/>
            <person name="Imai K.S."/>
            <person name="Inaba K."/>
            <person name="Kano S."/>
            <person name="Kobayashi K."/>
            <person name="Kobayashi M."/>
            <person name="Lee B.I."/>
            <person name="Makabe K.W."/>
            <person name="Manohar C."/>
            <person name="Matassi G."/>
            <person name="Medina M."/>
            <person name="Mochizuki Y."/>
            <person name="Mount S."/>
            <person name="Morishita T."/>
            <person name="Miura S."/>
            <person name="Nakayama A."/>
            <person name="Nishizaka S."/>
            <person name="Nomoto H."/>
            <person name="Ohta F."/>
            <person name="Oishi K."/>
            <person name="Rigoutsos I."/>
            <person name="Sano M."/>
            <person name="Sasaki A."/>
            <person name="Sasakura Y."/>
            <person name="Shoguchi E."/>
            <person name="Shin-i T."/>
            <person name="Spagnuolo A."/>
            <person name="Stainier D."/>
            <person name="Suzuki M.M."/>
            <person name="Tassy O."/>
            <person name="Takatori N."/>
            <person name="Tokuoka M."/>
            <person name="Yagi K."/>
            <person name="Yoshizaki F."/>
            <person name="Wada S."/>
            <person name="Zhang C."/>
            <person name="Hyatt P.D."/>
            <person name="Larimer F."/>
            <person name="Detter C."/>
            <person name="Doggett N."/>
            <person name="Glavina T."/>
            <person name="Hawkins T."/>
            <person name="Richardson P."/>
            <person name="Lucas S."/>
            <person name="Kohara Y."/>
            <person name="Levine M."/>
            <person name="Satoh N."/>
            <person name="Rokhsar D.S."/>
        </authorList>
    </citation>
    <scope>NUCLEOTIDE SEQUENCE [LARGE SCALE GENOMIC DNA]</scope>
</reference>
<evidence type="ECO:0000256" key="12">
    <source>
        <dbReference type="ARBA" id="ARBA00023180"/>
    </source>
</evidence>
<dbReference type="CDD" id="cd14042">
    <property type="entry name" value="PK_GC-A_B"/>
    <property type="match status" value="1"/>
</dbReference>
<dbReference type="GO" id="GO:0004383">
    <property type="term" value="F:guanylate cyclase activity"/>
    <property type="evidence" value="ECO:0000318"/>
    <property type="project" value="GO_Central"/>
</dbReference>
<dbReference type="PROSITE" id="PS50125">
    <property type="entry name" value="GUANYLATE_CYCLASE_2"/>
    <property type="match status" value="1"/>
</dbReference>
<dbReference type="PROSITE" id="PS00452">
    <property type="entry name" value="GUANYLATE_CYCLASE_1"/>
    <property type="match status" value="1"/>
</dbReference>
<dbReference type="GO" id="GO:0007168">
    <property type="term" value="P:receptor guanylyl cyclase signaling pathway"/>
    <property type="evidence" value="ECO:0000318"/>
    <property type="project" value="GO_Central"/>
</dbReference>
<dbReference type="HOGENOM" id="CLU_001072_1_3_1"/>
<sequence>AYPWSYIFVKPALTVALKTLRNSPLLEDFNINLQYHDSGNAVGRTSSRLSQIASVDAMIKDGMAAMIGPVDAYSVSRVMSFTAHWNVLTLTPGAISYVLRLPDEHESTANVMIRTGLAAVKVGDCVSAILRYYNWTNTVNEIFDDELDKSSRNHYFIAEGIFAVVTKKITGVNMHQTRVAEFNEYNPPNMGEPINFDSLMFNVKAYSRKVLLISADDIIVRKILTAAYLHQHPTSDFAYIIIDLENKLGATPWVYKDENGQEDLNLREVLESSLIITLPLDHSHRYLKFVDDVLMELDRWGWCVLKNKYPAYFHDTLLILADVLNSTLSNNQTSTSNQLHPLFDWILCIRRVMGEVIIDQNGDRLLDFVVLDLDPIQGRFRSVGRYYGEYDIYVEETSSHWPGGSPPLDIPKCGFMEEKCLKETNDQTYFTIVTVVSLVCFSAVSAVVCVTTYRKYLLKKELESQLWRVHWREISLMNESEVRESDASSTVNPSLKKRKTSAASLISEKINHSFTTTAMYKGKLVTVKLMSRRKIDLTKKFLMELKHMRDVSHDHITRFEGACLDPRICVLTEYCPKGSLKDILQNDEIRLDWMFRFSLMNDIVKGMSFLHGSPIHSHGNLKSSNCVVDSRFVLKITDYGLSTFRSMSKYEDSDNFYEKKLWTSPELLRSPIPPPNGSQKGDVYSFAIIVHEIALRKGTFYVGGIHFGGRGIITKVRNGCYPYFRPLLDHSILSDDLCLLMQRCWAEDPSERPDFQQLKDIIKKFNKENGGNLVENLLHRMEQYANNLEGLVEERTAAYLEEKRKADELLYQMLPVSVVDKLKRGVPVEAEAFESVTIFFSDIVGFTSMSASSSPMQVVDMLNDLYTLFDAIIENFDVYKVETIGDAYMLVSGLPVPNGIHHAAEIARTSLALLKAVTSFRVRHRPEEQLKLRIGIHSGSCCAGVVGLKMPRYCLFGDTVNTASRMESNSLPLSIHLSSSTKLLLDKLGSFIMQHRGEVEMKGKGKMDTYFLLGEDPLDTSSVNDV</sequence>
<protein>
    <recommendedName>
        <fullName evidence="3 16">Guanylate cyclase</fullName>
        <ecNumber evidence="3 16">4.6.1.2</ecNumber>
    </recommendedName>
</protein>
<dbReference type="CDD" id="cd07302">
    <property type="entry name" value="CHD"/>
    <property type="match status" value="1"/>
</dbReference>
<keyword evidence="7" id="KW-0547">Nucleotide-binding</keyword>
<dbReference type="GeneTree" id="ENSGT00940000156223"/>
<dbReference type="FunCoup" id="F6YV05">
    <property type="interactions" value="3"/>
</dbReference>
<accession>F6YV05</accession>
<reference evidence="19" key="3">
    <citation type="submission" date="2025-09" db="UniProtKB">
        <authorList>
            <consortium name="Ensembl"/>
        </authorList>
    </citation>
    <scope>IDENTIFICATION</scope>
</reference>
<reference evidence="19" key="2">
    <citation type="submission" date="2025-08" db="UniProtKB">
        <authorList>
            <consortium name="Ensembl"/>
        </authorList>
    </citation>
    <scope>IDENTIFICATION</scope>
</reference>
<evidence type="ECO:0000256" key="5">
    <source>
        <dbReference type="ARBA" id="ARBA00022692"/>
    </source>
</evidence>
<name>F6YV05_CIOIN</name>
<evidence type="ECO:0000313" key="19">
    <source>
        <dbReference type="Ensembl" id="ENSCINP00000002159.3"/>
    </source>
</evidence>
<evidence type="ECO:0000256" key="16">
    <source>
        <dbReference type="RuleBase" id="RU003431"/>
    </source>
</evidence>
<dbReference type="GO" id="GO:0005524">
    <property type="term" value="F:ATP binding"/>
    <property type="evidence" value="ECO:0007669"/>
    <property type="project" value="InterPro"/>
</dbReference>
<dbReference type="STRING" id="7719.ENSCINP00000002159"/>
<dbReference type="SUPFAM" id="SSF56112">
    <property type="entry name" value="Protein kinase-like (PK-like)"/>
    <property type="match status" value="1"/>
</dbReference>
<evidence type="ECO:0000256" key="13">
    <source>
        <dbReference type="ARBA" id="ARBA00023239"/>
    </source>
</evidence>
<dbReference type="InterPro" id="IPR018297">
    <property type="entry name" value="A/G_cyclase_CS"/>
</dbReference>
<evidence type="ECO:0000313" key="20">
    <source>
        <dbReference type="Proteomes" id="UP000008144"/>
    </source>
</evidence>
<dbReference type="InterPro" id="IPR001245">
    <property type="entry name" value="Ser-Thr/Tyr_kinase_cat_dom"/>
</dbReference>
<dbReference type="Gene3D" id="3.30.70.1230">
    <property type="entry name" value="Nucleotide cyclase"/>
    <property type="match status" value="1"/>
</dbReference>
<dbReference type="SUPFAM" id="SSF53822">
    <property type="entry name" value="Periplasmic binding protein-like I"/>
    <property type="match status" value="1"/>
</dbReference>
<dbReference type="InterPro" id="IPR011009">
    <property type="entry name" value="Kinase-like_dom_sf"/>
</dbReference>
<keyword evidence="14 16" id="KW-0141">cGMP biosynthesis</keyword>
<dbReference type="InParanoid" id="F6YV05"/>
<organism evidence="19 20">
    <name type="scientific">Ciona intestinalis</name>
    <name type="common">Transparent sea squirt</name>
    <name type="synonym">Ascidia intestinalis</name>
    <dbReference type="NCBI Taxonomy" id="7719"/>
    <lineage>
        <taxon>Eukaryota</taxon>
        <taxon>Metazoa</taxon>
        <taxon>Chordata</taxon>
        <taxon>Tunicata</taxon>
        <taxon>Ascidiacea</taxon>
        <taxon>Phlebobranchia</taxon>
        <taxon>Cionidae</taxon>
        <taxon>Ciona</taxon>
    </lineage>
</organism>
<dbReference type="EC" id="4.6.1.2" evidence="3 16"/>
<evidence type="ECO:0000256" key="9">
    <source>
        <dbReference type="ARBA" id="ARBA00023134"/>
    </source>
</evidence>
<dbReference type="Gene3D" id="3.40.50.2300">
    <property type="match status" value="3"/>
</dbReference>
<dbReference type="InterPro" id="IPR001170">
    <property type="entry name" value="ANPR/GUC"/>
</dbReference>
<dbReference type="GO" id="GO:0006182">
    <property type="term" value="P:cGMP biosynthetic process"/>
    <property type="evidence" value="ECO:0000318"/>
    <property type="project" value="GO_Central"/>
</dbReference>
<dbReference type="OMA" id="PISRTHI"/>
<dbReference type="Ensembl" id="ENSCINT00000002159.3">
    <property type="protein sequence ID" value="ENSCINP00000002159.3"/>
    <property type="gene ID" value="ENSCING00000001143.3"/>
</dbReference>
<proteinExistence type="inferred from homology"/>
<keyword evidence="6" id="KW-0732">Signal</keyword>
<dbReference type="InterPro" id="IPR050401">
    <property type="entry name" value="Cyclic_nucleotide_synthase"/>
</dbReference>
<evidence type="ECO:0000256" key="4">
    <source>
        <dbReference type="ARBA" id="ARBA00022475"/>
    </source>
</evidence>
<comment type="catalytic activity">
    <reaction evidence="1 16">
        <text>GTP = 3',5'-cyclic GMP + diphosphate</text>
        <dbReference type="Rhea" id="RHEA:13665"/>
        <dbReference type="ChEBI" id="CHEBI:33019"/>
        <dbReference type="ChEBI" id="CHEBI:37565"/>
        <dbReference type="ChEBI" id="CHEBI:57746"/>
        <dbReference type="EC" id="4.6.1.2"/>
    </reaction>
</comment>
<dbReference type="Pfam" id="PF01094">
    <property type="entry name" value="ANF_receptor"/>
    <property type="match status" value="1"/>
</dbReference>
<dbReference type="InterPro" id="IPR029787">
    <property type="entry name" value="Nucleotide_cyclase"/>
</dbReference>
<dbReference type="GO" id="GO:0005525">
    <property type="term" value="F:GTP binding"/>
    <property type="evidence" value="ECO:0007669"/>
    <property type="project" value="UniProtKB-KW"/>
</dbReference>